<evidence type="ECO:0000313" key="9">
    <source>
        <dbReference type="Proteomes" id="UP000504638"/>
    </source>
</evidence>
<protein>
    <submittedName>
        <fullName evidence="8 10">MFS transporter</fullName>
    </submittedName>
</protein>
<evidence type="ECO:0000256" key="1">
    <source>
        <dbReference type="ARBA" id="ARBA00004141"/>
    </source>
</evidence>
<feature type="transmembrane region" description="Helical" evidence="6">
    <location>
        <begin position="508"/>
        <end position="527"/>
    </location>
</feature>
<dbReference type="PROSITE" id="PS50850">
    <property type="entry name" value="MFS"/>
    <property type="match status" value="1"/>
</dbReference>
<feature type="transmembrane region" description="Helical" evidence="6">
    <location>
        <begin position="218"/>
        <end position="245"/>
    </location>
</feature>
<name>A0A6G1GIF0_9PEZI</name>
<dbReference type="OrthoDB" id="3026777at2759"/>
<feature type="compositionally biased region" description="Polar residues" evidence="5">
    <location>
        <begin position="18"/>
        <end position="29"/>
    </location>
</feature>
<keyword evidence="4 6" id="KW-0472">Membrane</keyword>
<reference evidence="8 10" key="1">
    <citation type="submission" date="2020-01" db="EMBL/GenBank/DDBJ databases">
        <authorList>
            <consortium name="DOE Joint Genome Institute"/>
            <person name="Haridas S."/>
            <person name="Albert R."/>
            <person name="Binder M."/>
            <person name="Bloem J."/>
            <person name="Labutti K."/>
            <person name="Salamov A."/>
            <person name="Andreopoulos B."/>
            <person name="Baker S.E."/>
            <person name="Barry K."/>
            <person name="Bills G."/>
            <person name="Bluhm B.H."/>
            <person name="Cannon C."/>
            <person name="Castanera R."/>
            <person name="Culley D.E."/>
            <person name="Daum C."/>
            <person name="Ezra D."/>
            <person name="Gonzalez J.B."/>
            <person name="Henrissat B."/>
            <person name="Kuo A."/>
            <person name="Liang C."/>
            <person name="Lipzen A."/>
            <person name="Lutzoni F."/>
            <person name="Magnuson J."/>
            <person name="Mondo S."/>
            <person name="Nolan M."/>
            <person name="Ohm R."/>
            <person name="Pangilinan J."/>
            <person name="Park H.-J."/>
            <person name="Ramirez L."/>
            <person name="Alfaro M."/>
            <person name="Sun H."/>
            <person name="Tritt A."/>
            <person name="Yoshinaga Y."/>
            <person name="Zwiers L.-H."/>
            <person name="Turgeon B.G."/>
            <person name="Goodwin S.B."/>
            <person name="Spatafora J.W."/>
            <person name="Crous P.W."/>
            <person name="Grigoriev I.V."/>
        </authorList>
    </citation>
    <scope>NUCLEOTIDE SEQUENCE</scope>
    <source>
        <strain evidence="8 10">CBS 781.70</strain>
    </source>
</reference>
<evidence type="ECO:0000256" key="5">
    <source>
        <dbReference type="SAM" id="MobiDB-lite"/>
    </source>
</evidence>
<comment type="subcellular location">
    <subcellularLocation>
        <location evidence="1">Membrane</location>
        <topology evidence="1">Multi-pass membrane protein</topology>
    </subcellularLocation>
</comment>
<keyword evidence="9" id="KW-1185">Reference proteome</keyword>
<keyword evidence="3 6" id="KW-1133">Transmembrane helix</keyword>
<reference evidence="10" key="2">
    <citation type="submission" date="2020-04" db="EMBL/GenBank/DDBJ databases">
        <authorList>
            <consortium name="NCBI Genome Project"/>
        </authorList>
    </citation>
    <scope>NUCLEOTIDE SEQUENCE</scope>
    <source>
        <strain evidence="10">CBS 781.70</strain>
    </source>
</reference>
<dbReference type="InterPro" id="IPR011701">
    <property type="entry name" value="MFS"/>
</dbReference>
<sequence>MSAERQPAWLGADEVVGASNTRSGSTGDITLQEEDIVPAAEGGVMGSKQVQDTDEETPLIRKTTSTTLLGEESEERGDFDGLPWYKKPSIFWMLPPYLLSTMAFGGVMVPKLNLILTLICREYFADQALADPTFTYLPVVFGEENEQCRDAGVQSRVAQFNLAGTVISGLLAALVSPKLGALSDRYGRKLIIVLTNFGMFSGEIITIFAAKYPDIISVYWILVGFVFDGMCGSFITSMALAHSYATDCTPPSKRNVAFGYFHGCLFTGIAIGPIVAGYIVKKTGTVLPVFYYGIAAHILFIALLAFVIPESLSKSRQLLAREKYRVKHLASGPPSFLSSLRPANFFEPLRILYPTGPGSSSALRSNLLVLAAVDTLGFGVAMGAFQIIVIYSNFMFGWDTYTQSLFISIVNTCRVFGLLVILPLLNGYGRRWLTGTTHVSRSGSDTFELNIIRVAVMIDTLGFLGYSFARDGKLFTLSGIVASFGGMGAPTLQSVLTKHVPPDKTGQLLGALGLLHALARVISPTIFNGIYSATVGKYSPTVFICLTATFFLAFACALFIRPNVYLPEQEEYHDDDYRENDELLANS</sequence>
<dbReference type="PANTHER" id="PTHR23507:SF40">
    <property type="entry name" value="TETRACYCLINE-EFFLUX TRANSPORTER"/>
    <property type="match status" value="1"/>
</dbReference>
<feature type="transmembrane region" description="Helical" evidence="6">
    <location>
        <begin position="286"/>
        <end position="308"/>
    </location>
</feature>
<feature type="transmembrane region" description="Helical" evidence="6">
    <location>
        <begin position="257"/>
        <end position="280"/>
    </location>
</feature>
<evidence type="ECO:0000256" key="3">
    <source>
        <dbReference type="ARBA" id="ARBA00022989"/>
    </source>
</evidence>
<feature type="transmembrane region" description="Helical" evidence="6">
    <location>
        <begin position="539"/>
        <end position="560"/>
    </location>
</feature>
<dbReference type="Proteomes" id="UP000504638">
    <property type="component" value="Unplaced"/>
</dbReference>
<dbReference type="Pfam" id="PF07690">
    <property type="entry name" value="MFS_1"/>
    <property type="match status" value="1"/>
</dbReference>
<keyword evidence="2 6" id="KW-0812">Transmembrane</keyword>
<feature type="transmembrane region" description="Helical" evidence="6">
    <location>
        <begin position="475"/>
        <end position="496"/>
    </location>
</feature>
<feature type="transmembrane region" description="Helical" evidence="6">
    <location>
        <begin position="449"/>
        <end position="469"/>
    </location>
</feature>
<feature type="transmembrane region" description="Helical" evidence="6">
    <location>
        <begin position="404"/>
        <end position="428"/>
    </location>
</feature>
<dbReference type="GeneID" id="54423256"/>
<dbReference type="EMBL" id="ML975149">
    <property type="protein sequence ID" value="KAF1817640.1"/>
    <property type="molecule type" value="Genomic_DNA"/>
</dbReference>
<accession>A0A6G1GIF0</accession>
<dbReference type="GO" id="GO:0022857">
    <property type="term" value="F:transmembrane transporter activity"/>
    <property type="evidence" value="ECO:0007669"/>
    <property type="project" value="InterPro"/>
</dbReference>
<evidence type="ECO:0000256" key="6">
    <source>
        <dbReference type="SAM" id="Phobius"/>
    </source>
</evidence>
<feature type="transmembrane region" description="Helical" evidence="6">
    <location>
        <begin position="160"/>
        <end position="179"/>
    </location>
</feature>
<reference evidence="10" key="3">
    <citation type="submission" date="2025-04" db="UniProtKB">
        <authorList>
            <consortium name="RefSeq"/>
        </authorList>
    </citation>
    <scope>IDENTIFICATION</scope>
    <source>
        <strain evidence="10">CBS 781.70</strain>
    </source>
</reference>
<organism evidence="8">
    <name type="scientific">Eremomyces bilateralis CBS 781.70</name>
    <dbReference type="NCBI Taxonomy" id="1392243"/>
    <lineage>
        <taxon>Eukaryota</taxon>
        <taxon>Fungi</taxon>
        <taxon>Dikarya</taxon>
        <taxon>Ascomycota</taxon>
        <taxon>Pezizomycotina</taxon>
        <taxon>Dothideomycetes</taxon>
        <taxon>Dothideomycetes incertae sedis</taxon>
        <taxon>Eremomycetales</taxon>
        <taxon>Eremomycetaceae</taxon>
        <taxon>Eremomyces</taxon>
    </lineage>
</organism>
<evidence type="ECO:0000256" key="4">
    <source>
        <dbReference type="ARBA" id="ARBA00023136"/>
    </source>
</evidence>
<evidence type="ECO:0000313" key="8">
    <source>
        <dbReference type="EMBL" id="KAF1817640.1"/>
    </source>
</evidence>
<evidence type="ECO:0000259" key="7">
    <source>
        <dbReference type="PROSITE" id="PS50850"/>
    </source>
</evidence>
<dbReference type="InterPro" id="IPR020846">
    <property type="entry name" value="MFS_dom"/>
</dbReference>
<dbReference type="InterPro" id="IPR005829">
    <property type="entry name" value="Sugar_transporter_CS"/>
</dbReference>
<dbReference type="RefSeq" id="XP_033539271.1">
    <property type="nucleotide sequence ID" value="XM_033682686.1"/>
</dbReference>
<feature type="transmembrane region" description="Helical" evidence="6">
    <location>
        <begin position="191"/>
        <end position="212"/>
    </location>
</feature>
<dbReference type="PANTHER" id="PTHR23507">
    <property type="entry name" value="ZGC:174356"/>
    <property type="match status" value="1"/>
</dbReference>
<gene>
    <name evidence="8 10" type="ORF">P152DRAFT_510827</name>
</gene>
<proteinExistence type="predicted"/>
<dbReference type="AlphaFoldDB" id="A0A6G1GIF0"/>
<dbReference type="PROSITE" id="PS00216">
    <property type="entry name" value="SUGAR_TRANSPORT_1"/>
    <property type="match status" value="1"/>
</dbReference>
<feature type="transmembrane region" description="Helical" evidence="6">
    <location>
        <begin position="90"/>
        <end position="109"/>
    </location>
</feature>
<dbReference type="InterPro" id="IPR036259">
    <property type="entry name" value="MFS_trans_sf"/>
</dbReference>
<evidence type="ECO:0000256" key="2">
    <source>
        <dbReference type="ARBA" id="ARBA00022692"/>
    </source>
</evidence>
<evidence type="ECO:0000313" key="10">
    <source>
        <dbReference type="RefSeq" id="XP_033539271.1"/>
    </source>
</evidence>
<dbReference type="GO" id="GO:0016020">
    <property type="term" value="C:membrane"/>
    <property type="evidence" value="ECO:0007669"/>
    <property type="project" value="UniProtKB-SubCell"/>
</dbReference>
<feature type="region of interest" description="Disordered" evidence="5">
    <location>
        <begin position="1"/>
        <end position="29"/>
    </location>
</feature>
<dbReference type="Gene3D" id="1.20.1250.20">
    <property type="entry name" value="MFS general substrate transporter like domains"/>
    <property type="match status" value="1"/>
</dbReference>
<dbReference type="SUPFAM" id="SSF103473">
    <property type="entry name" value="MFS general substrate transporter"/>
    <property type="match status" value="1"/>
</dbReference>
<feature type="transmembrane region" description="Helical" evidence="6">
    <location>
        <begin position="367"/>
        <end position="392"/>
    </location>
</feature>
<feature type="domain" description="Major facilitator superfamily (MFS) profile" evidence="7">
    <location>
        <begin position="98"/>
        <end position="565"/>
    </location>
</feature>